<dbReference type="RefSeq" id="WP_127760774.1">
    <property type="nucleotide sequence ID" value="NZ_CP026095.1"/>
</dbReference>
<dbReference type="AlphaFoldDB" id="A0A3Q9RPA0"/>
<organism evidence="1 2">
    <name type="scientific">Peribacillus asahii</name>
    <dbReference type="NCBI Taxonomy" id="228899"/>
    <lineage>
        <taxon>Bacteria</taxon>
        <taxon>Bacillati</taxon>
        <taxon>Bacillota</taxon>
        <taxon>Bacilli</taxon>
        <taxon>Bacillales</taxon>
        <taxon>Bacillaceae</taxon>
        <taxon>Peribacillus</taxon>
    </lineage>
</organism>
<evidence type="ECO:0000313" key="1">
    <source>
        <dbReference type="EMBL" id="AZV43635.1"/>
    </source>
</evidence>
<proteinExistence type="predicted"/>
<dbReference type="KEGG" id="pasa:BAOM_3026"/>
<dbReference type="OrthoDB" id="9978648at2"/>
<protein>
    <submittedName>
        <fullName evidence="1">Uncharacterized protein</fullName>
    </submittedName>
</protein>
<evidence type="ECO:0000313" key="2">
    <source>
        <dbReference type="Proteomes" id="UP000283095"/>
    </source>
</evidence>
<sequence length="88" mass="10815">MERLNEIMNRKPSKWGNLTIKEFERDIKLLQETCRHLVINDKYVNLLEEQRKELISLSLWSARRLHKIHKNFAYNELDKITEQKHERL</sequence>
<dbReference type="Proteomes" id="UP000283095">
    <property type="component" value="Chromosome"/>
</dbReference>
<gene>
    <name evidence="1" type="ORF">BAOM_3026</name>
</gene>
<accession>A0A3Q9RPA0</accession>
<reference evidence="1 2" key="1">
    <citation type="submission" date="2018-01" db="EMBL/GenBank/DDBJ databases">
        <title>Bacillus asahii Genome sequencing and assembly.</title>
        <authorList>
            <person name="Jiang H."/>
            <person name="Feng Y."/>
            <person name="Zhao F."/>
            <person name="Lin X."/>
        </authorList>
    </citation>
    <scope>NUCLEOTIDE SEQUENCE [LARGE SCALE GENOMIC DNA]</scope>
    <source>
        <strain evidence="1 2">OM18</strain>
    </source>
</reference>
<dbReference type="EMBL" id="CP026095">
    <property type="protein sequence ID" value="AZV43635.1"/>
    <property type="molecule type" value="Genomic_DNA"/>
</dbReference>
<name>A0A3Q9RPA0_9BACI</name>